<keyword evidence="1" id="KW-1133">Transmembrane helix</keyword>
<protein>
    <submittedName>
        <fullName evidence="2">cDNA FLJ30597 fis, clone BRAWH2009261, weakly similar to TLM PROTEIN</fullName>
    </submittedName>
</protein>
<keyword evidence="1" id="KW-0812">Transmembrane</keyword>
<sequence length="177" mass="20373">MTSSSIHVATNDRIPFFFIILSIHTTFSISIYLLMDTGCKGIAGLYDNSMCSFLRNLHGVLHSGCTTVHSYQWWMSVPLSPHPHKHLLFFLFFQMNILTGVRYLNVVLVYISLIMVEHFFTYLMAIHMSSFEKCLYRSLALFLNFFFFELGSPSLEVIWASTSWAQVIIPPQDDPNS</sequence>
<accession>Q96NL9</accession>
<dbReference type="AlphaFoldDB" id="Q96NL9"/>
<keyword evidence="1" id="KW-0472">Membrane</keyword>
<feature type="transmembrane region" description="Helical" evidence="1">
    <location>
        <begin position="14"/>
        <end position="35"/>
    </location>
</feature>
<proteinExistence type="evidence at transcript level"/>
<reference evidence="2" key="1">
    <citation type="journal article" date="2004" name="Nat. Genet.">
        <title>Complete sequencing and characterization of 21,243 full-length human cDNAs.</title>
        <authorList>
            <person name="Ota T."/>
            <person name="Suzuki Y."/>
            <person name="Nishikawa T."/>
            <person name="Otsuki T."/>
            <person name="Sugiyama T."/>
            <person name="Irie R."/>
            <person name="Wakamatsu A."/>
            <person name="Hayashi K."/>
            <person name="Sato H."/>
            <person name="Nagai K."/>
            <person name="Kimura K."/>
            <person name="Makita H."/>
            <person name="Sekine M."/>
            <person name="Obayashi M."/>
            <person name="Nishi T."/>
            <person name="Shibahara T."/>
            <person name="Tanaka T."/>
            <person name="Ishii S."/>
            <person name="Yamamoto J."/>
            <person name="Saito K."/>
            <person name="Kawai Y."/>
            <person name="Isono Y."/>
            <person name="Nakamura Y."/>
            <person name="Nagahari K."/>
            <person name="Murakami K."/>
            <person name="Yasuda T."/>
            <person name="Iwayanagi T."/>
            <person name="Wagatsuma M."/>
            <person name="Shiratori A."/>
            <person name="Sudo H."/>
            <person name="Hosoiri T."/>
            <person name="Kaku Y."/>
            <person name="Kodaira H."/>
            <person name="Kondo H."/>
            <person name="Sugawara M."/>
            <person name="Takahashi M."/>
            <person name="Kanda K."/>
            <person name="Yokoi T."/>
            <person name="Furuya T."/>
            <person name="Kikkawa E."/>
            <person name="Omura Y."/>
            <person name="Abe K."/>
            <person name="Kamihara K."/>
            <person name="Katsuta N."/>
            <person name="Sato K."/>
            <person name="Tanikawa M."/>
            <person name="Yamazaki M."/>
            <person name="Ninomiya K."/>
            <person name="Ishibashi T."/>
            <person name="Yamashita H."/>
            <person name="Murakawa K."/>
            <person name="Fujimori K."/>
            <person name="Tanai H."/>
            <person name="Kimata M."/>
            <person name="Watanabe M."/>
            <person name="Hiraoka S."/>
            <person name="Chiba Y."/>
            <person name="Ishida S."/>
            <person name="Ono Y."/>
            <person name="Takiguchi S."/>
            <person name="Watanabe S."/>
            <person name="Yosida M."/>
            <person name="Hotuta T."/>
            <person name="Kusano J."/>
            <person name="Kanehori K."/>
            <person name="Takahashi-Fujii A."/>
            <person name="Hara H."/>
            <person name="Tanase T."/>
            <person name="Nomura Y."/>
            <person name="Togiya S."/>
            <person name="Komai F."/>
            <person name="Hara R."/>
            <person name="Takeuchi K."/>
            <person name="Arita M."/>
            <person name="Imose N."/>
            <person name="Musashino K."/>
            <person name="Yuuki H."/>
            <person name="Oshima A."/>
            <person name="Sasaki N."/>
            <person name="Aotsuka S."/>
            <person name="Yoshikawa Y."/>
            <person name="Matsunawa H."/>
            <person name="Ichihara T."/>
            <person name="Shiohata N."/>
            <person name="Sano S."/>
            <person name="Moriya S."/>
            <person name="Momiyama H."/>
            <person name="Satoh N."/>
            <person name="Takami S."/>
            <person name="Terashima Y."/>
            <person name="Suzuki O."/>
            <person name="Nakagawa S."/>
            <person name="Senoh A."/>
            <person name="Mizoguchi H."/>
            <person name="Goto Y."/>
            <person name="Shimizu F."/>
            <person name="Wakebe H."/>
            <person name="Hishigaki H."/>
            <person name="Watanabe T."/>
            <person name="Sugiyama A."/>
            <person name="Takemoto M."/>
            <person name="Kawakami B."/>
            <person name="Yamazaki M."/>
            <person name="Watanabe K."/>
            <person name="Kumagai A."/>
            <person name="Itakura S."/>
            <person name="Fukuzumi Y."/>
            <person name="Fujimori Y."/>
            <person name="Komiyama M."/>
            <person name="Tashiro H."/>
            <person name="Tanigami A."/>
            <person name="Fujiwara T."/>
            <person name="Ono T."/>
            <person name="Yamada K."/>
            <person name="Fujii Y."/>
            <person name="Ozaki K."/>
            <person name="Hirao M."/>
            <person name="Ohmori Y."/>
            <person name="Kawabata A."/>
            <person name="Hikiji T."/>
            <person name="Kobatake N."/>
            <person name="Inagaki H."/>
            <person name="Ikema Y."/>
            <person name="Okamoto S."/>
            <person name="Okitani R."/>
            <person name="Kawakami T."/>
            <person name="Noguchi S."/>
            <person name="Itoh T."/>
            <person name="Shigeta K."/>
            <person name="Senba T."/>
            <person name="Matsumura K."/>
            <person name="Nakajima Y."/>
            <person name="Mizuno T."/>
            <person name="Morinaga M."/>
            <person name="Sasaki M."/>
            <person name="Togashi T."/>
            <person name="Oyama M."/>
            <person name="Hata H."/>
            <person name="Watanabe M."/>
            <person name="Komatsu T."/>
            <person name="Mizushima-Sugano J."/>
            <person name="Satoh T."/>
            <person name="Shirai Y."/>
            <person name="Takahashi Y."/>
            <person name="Nakagawa K."/>
            <person name="Okumura K."/>
            <person name="Nagase T."/>
            <person name="Nomura N."/>
            <person name="Kikuchi H."/>
            <person name="Masuho Y."/>
            <person name="Yamashita R."/>
            <person name="Nakai K."/>
            <person name="Yada T."/>
            <person name="Nakamura Y."/>
            <person name="Ohara O."/>
            <person name="Isogai T."/>
            <person name="Sugano S."/>
        </authorList>
    </citation>
    <scope>NUCLEOTIDE SEQUENCE</scope>
    <source>
        <tissue evidence="2">Brain</tissue>
    </source>
</reference>
<evidence type="ECO:0000256" key="1">
    <source>
        <dbReference type="SAM" id="Phobius"/>
    </source>
</evidence>
<organism evidence="2">
    <name type="scientific">Homo sapiens</name>
    <name type="common">Human</name>
    <dbReference type="NCBI Taxonomy" id="9606"/>
    <lineage>
        <taxon>Eukaryota</taxon>
        <taxon>Metazoa</taxon>
        <taxon>Chordata</taxon>
        <taxon>Craniata</taxon>
        <taxon>Vertebrata</taxon>
        <taxon>Euteleostomi</taxon>
        <taxon>Mammalia</taxon>
        <taxon>Eutheria</taxon>
        <taxon>Euarchontoglires</taxon>
        <taxon>Primates</taxon>
        <taxon>Haplorrhini</taxon>
        <taxon>Catarrhini</taxon>
        <taxon>Hominidae</taxon>
        <taxon>Homo</taxon>
    </lineage>
</organism>
<evidence type="ECO:0000313" key="2">
    <source>
        <dbReference type="EMBL" id="BAB70865.1"/>
    </source>
</evidence>
<dbReference type="EMBL" id="AK055159">
    <property type="protein sequence ID" value="BAB70865.1"/>
    <property type="molecule type" value="mRNA"/>
</dbReference>
<name>Q96NL9_HUMAN</name>